<name>A0ABP6UUH4_9FLAO</name>
<dbReference type="EMBL" id="BAABCW010000031">
    <property type="protein sequence ID" value="GAA3522814.1"/>
    <property type="molecule type" value="Genomic_DNA"/>
</dbReference>
<accession>A0ABP6UUH4</accession>
<organism evidence="1 2">
    <name type="scientific">Aquimarina addita</name>
    <dbReference type="NCBI Taxonomy" id="870485"/>
    <lineage>
        <taxon>Bacteria</taxon>
        <taxon>Pseudomonadati</taxon>
        <taxon>Bacteroidota</taxon>
        <taxon>Flavobacteriia</taxon>
        <taxon>Flavobacteriales</taxon>
        <taxon>Flavobacteriaceae</taxon>
        <taxon>Aquimarina</taxon>
    </lineage>
</organism>
<sequence length="125" mass="14320">MRIVFSFLLLLTFALRPVTALAPFLYFQLNVDYIIENYCINKERPQLQCNGKCYLMNQLSEQNPLGETDGTIRISESFFPLYFQDTTVDTSISLLNNTSGIVQSSYSYLYSFLYSGEIDPPPKNS</sequence>
<dbReference type="RefSeq" id="WP_344930827.1">
    <property type="nucleotide sequence ID" value="NZ_BAABCW010000031.1"/>
</dbReference>
<keyword evidence="2" id="KW-1185">Reference proteome</keyword>
<evidence type="ECO:0000313" key="1">
    <source>
        <dbReference type="EMBL" id="GAA3522814.1"/>
    </source>
</evidence>
<comment type="caution">
    <text evidence="1">The sequence shown here is derived from an EMBL/GenBank/DDBJ whole genome shotgun (WGS) entry which is preliminary data.</text>
</comment>
<gene>
    <name evidence="1" type="ORF">GCM10022393_41850</name>
</gene>
<evidence type="ECO:0000313" key="2">
    <source>
        <dbReference type="Proteomes" id="UP001500459"/>
    </source>
</evidence>
<dbReference type="Proteomes" id="UP001500459">
    <property type="component" value="Unassembled WGS sequence"/>
</dbReference>
<protein>
    <submittedName>
        <fullName evidence="1">Uncharacterized protein</fullName>
    </submittedName>
</protein>
<proteinExistence type="predicted"/>
<reference evidence="2" key="1">
    <citation type="journal article" date="2019" name="Int. J. Syst. Evol. Microbiol.">
        <title>The Global Catalogue of Microorganisms (GCM) 10K type strain sequencing project: providing services to taxonomists for standard genome sequencing and annotation.</title>
        <authorList>
            <consortium name="The Broad Institute Genomics Platform"/>
            <consortium name="The Broad Institute Genome Sequencing Center for Infectious Disease"/>
            <person name="Wu L."/>
            <person name="Ma J."/>
        </authorList>
    </citation>
    <scope>NUCLEOTIDE SEQUENCE [LARGE SCALE GENOMIC DNA]</scope>
    <source>
        <strain evidence="2">JCM 17106</strain>
    </source>
</reference>